<evidence type="ECO:0000256" key="5">
    <source>
        <dbReference type="SAM" id="MobiDB-lite"/>
    </source>
</evidence>
<evidence type="ECO:0000256" key="3">
    <source>
        <dbReference type="ARBA" id="ARBA00022833"/>
    </source>
</evidence>
<accession>A0AAN8XFV7</accession>
<evidence type="ECO:0000256" key="2">
    <source>
        <dbReference type="ARBA" id="ARBA00022771"/>
    </source>
</evidence>
<dbReference type="GO" id="GO:0072357">
    <property type="term" value="C:PTW/PP1 phosphatase complex"/>
    <property type="evidence" value="ECO:0007669"/>
    <property type="project" value="TreeGrafter"/>
</dbReference>
<keyword evidence="2 4" id="KW-0863">Zinc-finger</keyword>
<dbReference type="InterPro" id="IPR000571">
    <property type="entry name" value="Znf_CCCH"/>
</dbReference>
<proteinExistence type="predicted"/>
<keyword evidence="8" id="KW-1185">Reference proteome</keyword>
<dbReference type="GO" id="GO:0000785">
    <property type="term" value="C:chromatin"/>
    <property type="evidence" value="ECO:0007669"/>
    <property type="project" value="TreeGrafter"/>
</dbReference>
<dbReference type="SUPFAM" id="SSF90229">
    <property type="entry name" value="CCCH zinc finger"/>
    <property type="match status" value="1"/>
</dbReference>
<dbReference type="PANTHER" id="PTHR46557">
    <property type="entry name" value="SERINE/THREONINE-PROTEIN PHOSPHATASE 1 REGULATORY SUBUNIT 10-RELATED"/>
    <property type="match status" value="1"/>
</dbReference>
<dbReference type="Proteomes" id="UP001381693">
    <property type="component" value="Unassembled WGS sequence"/>
</dbReference>
<reference evidence="7 8" key="1">
    <citation type="submission" date="2023-11" db="EMBL/GenBank/DDBJ databases">
        <title>Halocaridina rubra genome assembly.</title>
        <authorList>
            <person name="Smith C."/>
        </authorList>
    </citation>
    <scope>NUCLEOTIDE SEQUENCE [LARGE SCALE GENOMIC DNA]</scope>
    <source>
        <strain evidence="7">EP-1</strain>
        <tissue evidence="7">Whole</tissue>
    </source>
</reference>
<feature type="region of interest" description="Disordered" evidence="5">
    <location>
        <begin position="189"/>
        <end position="210"/>
    </location>
</feature>
<evidence type="ECO:0000259" key="6">
    <source>
        <dbReference type="PROSITE" id="PS50103"/>
    </source>
</evidence>
<dbReference type="PROSITE" id="PS50103">
    <property type="entry name" value="ZF_C3H1"/>
    <property type="match status" value="1"/>
</dbReference>
<feature type="domain" description="C3H1-type" evidence="6">
    <location>
        <begin position="272"/>
        <end position="299"/>
    </location>
</feature>
<name>A0AAN8XFV7_HALRR</name>
<keyword evidence="1 4" id="KW-0479">Metal-binding</keyword>
<gene>
    <name evidence="7" type="ORF">SK128_002437</name>
</gene>
<evidence type="ECO:0000256" key="4">
    <source>
        <dbReference type="PROSITE-ProRule" id="PRU00723"/>
    </source>
</evidence>
<dbReference type="GO" id="GO:0008157">
    <property type="term" value="F:protein phosphatase 1 binding"/>
    <property type="evidence" value="ECO:0007669"/>
    <property type="project" value="TreeGrafter"/>
</dbReference>
<evidence type="ECO:0000256" key="1">
    <source>
        <dbReference type="ARBA" id="ARBA00022723"/>
    </source>
</evidence>
<sequence>MGMDEDHSTGIEYMRWTLLSITIPNQSKVVPGCNSQERKIQAARESSTIPAFFHPSMKLPDTPQEPDPEMVTRVEPKEIPLLDVTGQDTLHDHRHKMWPEPMYGEPPVNFGYPGMGSGPPPHPPPTGNDGGSHWVVGGPPAGGFPGPSGPPIYNGPGGYGGPGMGGPGMGGPGNYGGDMGGGMDVPQGWGGPPPGPGPLPGPGMGPGPGMPYPNQDMMMGGNNHGMMMGGGGGGGGRHGGPPRGMMHNMGMGGGGGQNFRGGRGGPGGNWGTGPRTVCKHHLNGHCRHGKNCRFLHSRH</sequence>
<dbReference type="AlphaFoldDB" id="A0AAN8XFV7"/>
<protein>
    <recommendedName>
        <fullName evidence="6">C3H1-type domain-containing protein</fullName>
    </recommendedName>
</protein>
<dbReference type="EMBL" id="JAXCGZ010007880">
    <property type="protein sequence ID" value="KAK7078350.1"/>
    <property type="molecule type" value="Genomic_DNA"/>
</dbReference>
<feature type="compositionally biased region" description="Pro residues" evidence="5">
    <location>
        <begin position="191"/>
        <end position="210"/>
    </location>
</feature>
<organism evidence="7 8">
    <name type="scientific">Halocaridina rubra</name>
    <name type="common">Hawaiian red shrimp</name>
    <dbReference type="NCBI Taxonomy" id="373956"/>
    <lineage>
        <taxon>Eukaryota</taxon>
        <taxon>Metazoa</taxon>
        <taxon>Ecdysozoa</taxon>
        <taxon>Arthropoda</taxon>
        <taxon>Crustacea</taxon>
        <taxon>Multicrustacea</taxon>
        <taxon>Malacostraca</taxon>
        <taxon>Eumalacostraca</taxon>
        <taxon>Eucarida</taxon>
        <taxon>Decapoda</taxon>
        <taxon>Pleocyemata</taxon>
        <taxon>Caridea</taxon>
        <taxon>Atyoidea</taxon>
        <taxon>Atyidae</taxon>
        <taxon>Halocaridina</taxon>
    </lineage>
</organism>
<dbReference type="InterPro" id="IPR036855">
    <property type="entry name" value="Znf_CCCH_sf"/>
</dbReference>
<dbReference type="GO" id="GO:0008270">
    <property type="term" value="F:zinc ion binding"/>
    <property type="evidence" value="ECO:0007669"/>
    <property type="project" value="UniProtKB-KW"/>
</dbReference>
<keyword evidence="3 4" id="KW-0862">Zinc</keyword>
<feature type="zinc finger region" description="C3H1-type" evidence="4">
    <location>
        <begin position="272"/>
        <end position="299"/>
    </location>
</feature>
<evidence type="ECO:0000313" key="8">
    <source>
        <dbReference type="Proteomes" id="UP001381693"/>
    </source>
</evidence>
<dbReference type="PANTHER" id="PTHR46557:SF1">
    <property type="entry name" value="SERINE_THREONINE-PROTEIN PHOSPHATASE 1 REGULATORY SUBUNIT 10"/>
    <property type="match status" value="1"/>
</dbReference>
<dbReference type="SMART" id="SM00356">
    <property type="entry name" value="ZnF_C3H1"/>
    <property type="match status" value="1"/>
</dbReference>
<evidence type="ECO:0000313" key="7">
    <source>
        <dbReference type="EMBL" id="KAK7078350.1"/>
    </source>
</evidence>
<comment type="caution">
    <text evidence="7">The sequence shown here is derived from an EMBL/GenBank/DDBJ whole genome shotgun (WGS) entry which is preliminary data.</text>
</comment>